<accession>U4LJN6</accession>
<dbReference type="NCBIfam" id="NF004855">
    <property type="entry name" value="PRK06208.1"/>
    <property type="match status" value="1"/>
</dbReference>
<protein>
    <submittedName>
        <fullName evidence="2">Similar to Meiotically up-regulated gene 14 protein acc. no. Q9P5M9</fullName>
    </submittedName>
</protein>
<dbReference type="Pfam" id="PF00596">
    <property type="entry name" value="Aldolase_II"/>
    <property type="match status" value="1"/>
</dbReference>
<dbReference type="OMA" id="EAVFWFV"/>
<dbReference type="SMART" id="SM01007">
    <property type="entry name" value="Aldolase_II"/>
    <property type="match status" value="1"/>
</dbReference>
<gene>
    <name evidence="2" type="ORF">PCON_05661</name>
</gene>
<evidence type="ECO:0000313" key="3">
    <source>
        <dbReference type="Proteomes" id="UP000018144"/>
    </source>
</evidence>
<dbReference type="FunFam" id="3.40.225.10:FF:000009">
    <property type="entry name" value="Class II aldolase/adducin N-terminal"/>
    <property type="match status" value="1"/>
</dbReference>
<dbReference type="GO" id="GO:0005856">
    <property type="term" value="C:cytoskeleton"/>
    <property type="evidence" value="ECO:0007669"/>
    <property type="project" value="TreeGrafter"/>
</dbReference>
<dbReference type="OrthoDB" id="3238794at2759"/>
<sequence length="283" mass="31037">MAPPHTEIADEISTGAMMQPTGADGQSVKMSFPKPPVFSDKLAERQYLKERLAAAYRIFAKEGFDEGVAGHITIRDPVDPTTFWVNPFGIHFALITASCLLHVDHEGRILPDSGPHRILNTAAFAIHSAIHHARPDVNCAAHTHAIHGRAFSTLHKELDIISQDSCAFYNDHAVYKEFNGVVLQEEEGFKIAETLGNRKAVLLGNHGILTTGKTIESCIFWFVSMEKCCKVQLMADAAGKTVKVTEADAIETYKIVGTESAGWFSGKPLFDLIDKETGGDYKL</sequence>
<dbReference type="GO" id="GO:0051015">
    <property type="term" value="F:actin filament binding"/>
    <property type="evidence" value="ECO:0007669"/>
    <property type="project" value="TreeGrafter"/>
</dbReference>
<feature type="domain" description="Class II aldolase/adducin N-terminal" evidence="1">
    <location>
        <begin position="50"/>
        <end position="233"/>
    </location>
</feature>
<organism evidence="2 3">
    <name type="scientific">Pyronema omphalodes (strain CBS 100304)</name>
    <name type="common">Pyronema confluens</name>
    <dbReference type="NCBI Taxonomy" id="1076935"/>
    <lineage>
        <taxon>Eukaryota</taxon>
        <taxon>Fungi</taxon>
        <taxon>Dikarya</taxon>
        <taxon>Ascomycota</taxon>
        <taxon>Pezizomycotina</taxon>
        <taxon>Pezizomycetes</taxon>
        <taxon>Pezizales</taxon>
        <taxon>Pyronemataceae</taxon>
        <taxon>Pyronema</taxon>
    </lineage>
</organism>
<dbReference type="eggNOG" id="KOG3699">
    <property type="taxonomic scope" value="Eukaryota"/>
</dbReference>
<reference evidence="2 3" key="1">
    <citation type="journal article" date="2013" name="PLoS Genet.">
        <title>The genome and development-dependent transcriptomes of Pyronema confluens: a window into fungal evolution.</title>
        <authorList>
            <person name="Traeger S."/>
            <person name="Altegoer F."/>
            <person name="Freitag M."/>
            <person name="Gabaldon T."/>
            <person name="Kempken F."/>
            <person name="Kumar A."/>
            <person name="Marcet-Houben M."/>
            <person name="Poggeler S."/>
            <person name="Stajich J.E."/>
            <person name="Nowrousian M."/>
        </authorList>
    </citation>
    <scope>NUCLEOTIDE SEQUENCE [LARGE SCALE GENOMIC DNA]</scope>
    <source>
        <strain evidence="3">CBS 100304</strain>
        <tissue evidence="2">Vegetative mycelium</tissue>
    </source>
</reference>
<dbReference type="Proteomes" id="UP000018144">
    <property type="component" value="Unassembled WGS sequence"/>
</dbReference>
<dbReference type="PANTHER" id="PTHR10672:SF41">
    <property type="entry name" value="CLASS II ALDOLASE_ADDUCIN DOMAIN PROTEIN (AFU_ORTHOLOGUE AFUA_3G01330)"/>
    <property type="match status" value="1"/>
</dbReference>
<keyword evidence="3" id="KW-1185">Reference proteome</keyword>
<dbReference type="PANTHER" id="PTHR10672">
    <property type="entry name" value="ADDUCIN"/>
    <property type="match status" value="1"/>
</dbReference>
<dbReference type="EMBL" id="HF935279">
    <property type="protein sequence ID" value="CCX29590.1"/>
    <property type="molecule type" value="Genomic_DNA"/>
</dbReference>
<dbReference type="InterPro" id="IPR051017">
    <property type="entry name" value="Aldolase-II_Adducin_sf"/>
</dbReference>
<dbReference type="InterPro" id="IPR001303">
    <property type="entry name" value="Aldolase_II/adducin_N"/>
</dbReference>
<evidence type="ECO:0000259" key="1">
    <source>
        <dbReference type="SMART" id="SM01007"/>
    </source>
</evidence>
<dbReference type="Gene3D" id="3.40.225.10">
    <property type="entry name" value="Class II aldolase/adducin N-terminal domain"/>
    <property type="match status" value="1"/>
</dbReference>
<proteinExistence type="predicted"/>
<evidence type="ECO:0000313" key="2">
    <source>
        <dbReference type="EMBL" id="CCX29590.1"/>
    </source>
</evidence>
<name>U4LJN6_PYROM</name>
<dbReference type="AlphaFoldDB" id="U4LJN6"/>
<dbReference type="InterPro" id="IPR036409">
    <property type="entry name" value="Aldolase_II/adducin_N_sf"/>
</dbReference>
<dbReference type="SUPFAM" id="SSF53639">
    <property type="entry name" value="AraD/HMP-PK domain-like"/>
    <property type="match status" value="1"/>
</dbReference>
<dbReference type="STRING" id="1076935.U4LJN6"/>